<gene>
    <name evidence="1" type="ORF">BaRGS_00028709</name>
</gene>
<accession>A0ABD0JYI5</accession>
<evidence type="ECO:0000313" key="2">
    <source>
        <dbReference type="Proteomes" id="UP001519460"/>
    </source>
</evidence>
<protein>
    <submittedName>
        <fullName evidence="1">Uncharacterized protein</fullName>
    </submittedName>
</protein>
<dbReference type="AlphaFoldDB" id="A0ABD0JYI5"/>
<evidence type="ECO:0000313" key="1">
    <source>
        <dbReference type="EMBL" id="KAK7480072.1"/>
    </source>
</evidence>
<name>A0ABD0JYI5_9CAEN</name>
<keyword evidence="2" id="KW-1185">Reference proteome</keyword>
<comment type="caution">
    <text evidence="1">The sequence shown here is derived from an EMBL/GenBank/DDBJ whole genome shotgun (WGS) entry which is preliminary data.</text>
</comment>
<reference evidence="1 2" key="1">
    <citation type="journal article" date="2023" name="Sci. Data">
        <title>Genome assembly of the Korean intertidal mud-creeper Batillaria attramentaria.</title>
        <authorList>
            <person name="Patra A.K."/>
            <person name="Ho P.T."/>
            <person name="Jun S."/>
            <person name="Lee S.J."/>
            <person name="Kim Y."/>
            <person name="Won Y.J."/>
        </authorList>
    </citation>
    <scope>NUCLEOTIDE SEQUENCE [LARGE SCALE GENOMIC DNA]</scope>
    <source>
        <strain evidence="1">Wonlab-2016</strain>
    </source>
</reference>
<organism evidence="1 2">
    <name type="scientific">Batillaria attramentaria</name>
    <dbReference type="NCBI Taxonomy" id="370345"/>
    <lineage>
        <taxon>Eukaryota</taxon>
        <taxon>Metazoa</taxon>
        <taxon>Spiralia</taxon>
        <taxon>Lophotrochozoa</taxon>
        <taxon>Mollusca</taxon>
        <taxon>Gastropoda</taxon>
        <taxon>Caenogastropoda</taxon>
        <taxon>Sorbeoconcha</taxon>
        <taxon>Cerithioidea</taxon>
        <taxon>Batillariidae</taxon>
        <taxon>Batillaria</taxon>
    </lineage>
</organism>
<dbReference type="EMBL" id="JACVVK020000289">
    <property type="protein sequence ID" value="KAK7480072.1"/>
    <property type="molecule type" value="Genomic_DNA"/>
</dbReference>
<sequence length="82" mass="9091">MLSSNFHRYAFVAAGSLRLEPTTERGRPSPAVAQAALRNLQACSVEIKRWMLTNKLKLNDNKSEALLCGTTRSRSKLQISSV</sequence>
<dbReference type="Proteomes" id="UP001519460">
    <property type="component" value="Unassembled WGS sequence"/>
</dbReference>
<proteinExistence type="predicted"/>